<sequence length="96" mass="11072">MTQDGIYINQLYTTIESLLSGYEELKAHVIQSVLPESKQMELIEKLLESQNNVKSKNLPDLKAIQKAEDEFQAWRNVLIDLKIMDGEKICYTVILD</sequence>
<accession>A0A380Q0X3</accession>
<dbReference type="EMBL" id="UHIO01000002">
    <property type="protein sequence ID" value="SUP79485.1"/>
    <property type="molecule type" value="Genomic_DNA"/>
</dbReference>
<dbReference type="Proteomes" id="UP000255367">
    <property type="component" value="Unassembled WGS sequence"/>
</dbReference>
<name>A0A380Q0X3_9FIRM</name>
<evidence type="ECO:0000313" key="2">
    <source>
        <dbReference type="Proteomes" id="UP000255367"/>
    </source>
</evidence>
<dbReference type="AlphaFoldDB" id="A0A380Q0X3"/>
<protein>
    <submittedName>
        <fullName evidence="1">Uncharacterized protein</fullName>
    </submittedName>
</protein>
<reference evidence="1 2" key="1">
    <citation type="submission" date="2018-06" db="EMBL/GenBank/DDBJ databases">
        <authorList>
            <consortium name="Pathogen Informatics"/>
            <person name="Doyle S."/>
        </authorList>
    </citation>
    <scope>NUCLEOTIDE SEQUENCE [LARGE SCALE GENOMIC DNA]</scope>
    <source>
        <strain evidence="1 2">NCTC12020</strain>
    </source>
</reference>
<evidence type="ECO:0000313" key="1">
    <source>
        <dbReference type="EMBL" id="SUP79485.1"/>
    </source>
</evidence>
<proteinExistence type="predicted"/>
<gene>
    <name evidence="1" type="ORF">NCTC12020_02019</name>
</gene>
<keyword evidence="2" id="KW-1185">Reference proteome</keyword>
<organism evidence="1 2">
    <name type="scientific">Veillonella criceti</name>
    <dbReference type="NCBI Taxonomy" id="103891"/>
    <lineage>
        <taxon>Bacteria</taxon>
        <taxon>Bacillati</taxon>
        <taxon>Bacillota</taxon>
        <taxon>Negativicutes</taxon>
        <taxon>Veillonellales</taxon>
        <taxon>Veillonellaceae</taxon>
        <taxon>Veillonella</taxon>
    </lineage>
</organism>
<dbReference type="RefSeq" id="WP_115311143.1">
    <property type="nucleotide sequence ID" value="NZ_UHIO01000002.1"/>
</dbReference>